<gene>
    <name evidence="2" type="ORF">ACFFTU_07095</name>
</gene>
<proteinExistence type="predicted"/>
<keyword evidence="1" id="KW-0732">Signal</keyword>
<evidence type="ECO:0008006" key="4">
    <source>
        <dbReference type="Google" id="ProtNLM"/>
    </source>
</evidence>
<sequence>MNPMKRVGTAVAAGTLLAASLLGMTSGTATAQGPAAGSGLGEVRATVASVMGADVAAQGRQVDAKTIDYGGFTVTRADKDAKGVNVKLTCRYGYLCMEVRGTVFNYYKCQTWTVSNWYGTGPWINNQTSGTVARFYGKSGNQLWTSTAYSSGTADWAPVYSLRPC</sequence>
<protein>
    <recommendedName>
        <fullName evidence="4">Secreted protein</fullName>
    </recommendedName>
</protein>
<dbReference type="EMBL" id="JBHMCR010000004">
    <property type="protein sequence ID" value="MFB9519706.1"/>
    <property type="molecule type" value="Genomic_DNA"/>
</dbReference>
<feature type="chain" id="PRO_5047538035" description="Secreted protein" evidence="1">
    <location>
        <begin position="32"/>
        <end position="165"/>
    </location>
</feature>
<feature type="signal peptide" evidence="1">
    <location>
        <begin position="1"/>
        <end position="31"/>
    </location>
</feature>
<dbReference type="Proteomes" id="UP001589718">
    <property type="component" value="Unassembled WGS sequence"/>
</dbReference>
<accession>A0ABV5PAT9</accession>
<dbReference type="RefSeq" id="WP_345221377.1">
    <property type="nucleotide sequence ID" value="NZ_BAAAXE010000013.1"/>
</dbReference>
<organism evidence="2 3">
    <name type="scientific">Streptomyces cremeus</name>
    <dbReference type="NCBI Taxonomy" id="66881"/>
    <lineage>
        <taxon>Bacteria</taxon>
        <taxon>Bacillati</taxon>
        <taxon>Actinomycetota</taxon>
        <taxon>Actinomycetes</taxon>
        <taxon>Kitasatosporales</taxon>
        <taxon>Streptomycetaceae</taxon>
        <taxon>Streptomyces</taxon>
    </lineage>
</organism>
<reference evidence="2 3" key="1">
    <citation type="submission" date="2024-09" db="EMBL/GenBank/DDBJ databases">
        <authorList>
            <person name="Sun Q."/>
            <person name="Mori K."/>
        </authorList>
    </citation>
    <scope>NUCLEOTIDE SEQUENCE [LARGE SCALE GENOMIC DNA]</scope>
    <source>
        <strain evidence="2 3">JCM 4362</strain>
    </source>
</reference>
<evidence type="ECO:0000256" key="1">
    <source>
        <dbReference type="SAM" id="SignalP"/>
    </source>
</evidence>
<keyword evidence="3" id="KW-1185">Reference proteome</keyword>
<evidence type="ECO:0000313" key="3">
    <source>
        <dbReference type="Proteomes" id="UP001589718"/>
    </source>
</evidence>
<comment type="caution">
    <text evidence="2">The sequence shown here is derived from an EMBL/GenBank/DDBJ whole genome shotgun (WGS) entry which is preliminary data.</text>
</comment>
<name>A0ABV5PAT9_STRCM</name>
<evidence type="ECO:0000313" key="2">
    <source>
        <dbReference type="EMBL" id="MFB9519706.1"/>
    </source>
</evidence>